<comment type="caution">
    <text evidence="1">The sequence shown here is derived from an EMBL/GenBank/DDBJ whole genome shotgun (WGS) entry which is preliminary data.</text>
</comment>
<organism evidence="1 2">
    <name type="scientific">Rhizobium mesoamericanum STM3625</name>
    <dbReference type="NCBI Taxonomy" id="1211777"/>
    <lineage>
        <taxon>Bacteria</taxon>
        <taxon>Pseudomonadati</taxon>
        <taxon>Pseudomonadota</taxon>
        <taxon>Alphaproteobacteria</taxon>
        <taxon>Hyphomicrobiales</taxon>
        <taxon>Rhizobiaceae</taxon>
        <taxon>Rhizobium/Agrobacterium group</taxon>
        <taxon>Rhizobium</taxon>
    </lineage>
</organism>
<dbReference type="Proteomes" id="UP000009319">
    <property type="component" value="Unassembled WGS sequence"/>
</dbReference>
<dbReference type="EMBL" id="CANI01000032">
    <property type="protein sequence ID" value="CCM77841.1"/>
    <property type="molecule type" value="Genomic_DNA"/>
</dbReference>
<proteinExistence type="predicted"/>
<name>K0PMW8_9HYPH</name>
<keyword evidence="2" id="KW-1185">Reference proteome</keyword>
<accession>K0PMW8</accession>
<gene>
    <name evidence="1" type="ORF">BN77_0809</name>
</gene>
<evidence type="ECO:0000313" key="1">
    <source>
        <dbReference type="EMBL" id="CCM77841.1"/>
    </source>
</evidence>
<reference evidence="1 2" key="1">
    <citation type="journal article" date="2013" name="Genome Announc.">
        <title>Draft Genome Sequence of Rhizobium mesoamericanum STM3625, a Nitrogen-Fixing Symbiont of Mimosa pudica Isolated in French Guiana (South America).</title>
        <authorList>
            <person name="Moulin L."/>
            <person name="Mornico D."/>
            <person name="Melkonian R."/>
            <person name="Klonowska A."/>
        </authorList>
    </citation>
    <scope>NUCLEOTIDE SEQUENCE [LARGE SCALE GENOMIC DNA]</scope>
    <source>
        <strain evidence="1 2">STM3625</strain>
    </source>
</reference>
<dbReference type="HOGENOM" id="CLU_2452537_0_0_5"/>
<evidence type="ECO:0000313" key="2">
    <source>
        <dbReference type="Proteomes" id="UP000009319"/>
    </source>
</evidence>
<protein>
    <submittedName>
        <fullName evidence="1">Uncharacterized protein</fullName>
    </submittedName>
</protein>
<dbReference type="AlphaFoldDB" id="K0PMW8"/>
<sequence length="89" mass="10075">MRLKHLSPAICVTWIRVIRMPGLPGVAIVVPVLLQHSWSASQAHSIPHPNVDFFGLLRPRAHFDQRSATLDHFQEFSECWSFISSRATA</sequence>